<dbReference type="RefSeq" id="XP_009018012.1">
    <property type="nucleotide sequence ID" value="XM_009019764.1"/>
</dbReference>
<dbReference type="KEGG" id="hro:HELRODRAFT_79630"/>
<dbReference type="InParanoid" id="T1G3R5"/>
<dbReference type="CTD" id="20215713"/>
<protein>
    <submittedName>
        <fullName evidence="1 2">Uncharacterized protein</fullName>
    </submittedName>
</protein>
<sequence>WAMTADNLKRLKRTEMQMLGRMMGVSLGNGLSNEVIKKGLGVYELLDVVRCIRLKWFDHGERKANED</sequence>
<dbReference type="AlphaFoldDB" id="T1G3R5"/>
<dbReference type="EMBL" id="KB096551">
    <property type="protein sequence ID" value="ESO04076.1"/>
    <property type="molecule type" value="Genomic_DNA"/>
</dbReference>
<dbReference type="EnsemblMetazoa" id="HelroT79630">
    <property type="protein sequence ID" value="HelroP79630"/>
    <property type="gene ID" value="HelroG79630"/>
</dbReference>
<dbReference type="HOGENOM" id="CLU_199335_0_0_1"/>
<dbReference type="Proteomes" id="UP000015101">
    <property type="component" value="Unassembled WGS sequence"/>
</dbReference>
<evidence type="ECO:0000313" key="2">
    <source>
        <dbReference type="EnsemblMetazoa" id="HelroP79630"/>
    </source>
</evidence>
<keyword evidence="3" id="KW-1185">Reference proteome</keyword>
<evidence type="ECO:0000313" key="1">
    <source>
        <dbReference type="EMBL" id="ESO04076.1"/>
    </source>
</evidence>
<dbReference type="GeneID" id="20215713"/>
<organism evidence="2 3">
    <name type="scientific">Helobdella robusta</name>
    <name type="common">Californian leech</name>
    <dbReference type="NCBI Taxonomy" id="6412"/>
    <lineage>
        <taxon>Eukaryota</taxon>
        <taxon>Metazoa</taxon>
        <taxon>Spiralia</taxon>
        <taxon>Lophotrochozoa</taxon>
        <taxon>Annelida</taxon>
        <taxon>Clitellata</taxon>
        <taxon>Hirudinea</taxon>
        <taxon>Rhynchobdellida</taxon>
        <taxon>Glossiphoniidae</taxon>
        <taxon>Helobdella</taxon>
    </lineage>
</organism>
<dbReference type="OrthoDB" id="5794356at2759"/>
<reference evidence="2" key="3">
    <citation type="submission" date="2015-06" db="UniProtKB">
        <authorList>
            <consortium name="EnsemblMetazoa"/>
        </authorList>
    </citation>
    <scope>IDENTIFICATION</scope>
</reference>
<evidence type="ECO:0000313" key="3">
    <source>
        <dbReference type="Proteomes" id="UP000015101"/>
    </source>
</evidence>
<dbReference type="EMBL" id="AMQM01004463">
    <property type="status" value="NOT_ANNOTATED_CDS"/>
    <property type="molecule type" value="Genomic_DNA"/>
</dbReference>
<accession>T1G3R5</accession>
<proteinExistence type="predicted"/>
<reference evidence="1 3" key="2">
    <citation type="journal article" date="2013" name="Nature">
        <title>Insights into bilaterian evolution from three spiralian genomes.</title>
        <authorList>
            <person name="Simakov O."/>
            <person name="Marletaz F."/>
            <person name="Cho S.J."/>
            <person name="Edsinger-Gonzales E."/>
            <person name="Havlak P."/>
            <person name="Hellsten U."/>
            <person name="Kuo D.H."/>
            <person name="Larsson T."/>
            <person name="Lv J."/>
            <person name="Arendt D."/>
            <person name="Savage R."/>
            <person name="Osoegawa K."/>
            <person name="de Jong P."/>
            <person name="Grimwood J."/>
            <person name="Chapman J.A."/>
            <person name="Shapiro H."/>
            <person name="Aerts A."/>
            <person name="Otillar R.P."/>
            <person name="Terry A.Y."/>
            <person name="Boore J.L."/>
            <person name="Grigoriev I.V."/>
            <person name="Lindberg D.R."/>
            <person name="Seaver E.C."/>
            <person name="Weisblat D.A."/>
            <person name="Putnam N.H."/>
            <person name="Rokhsar D.S."/>
        </authorList>
    </citation>
    <scope>NUCLEOTIDE SEQUENCE</scope>
</reference>
<gene>
    <name evidence="2" type="primary">20215713</name>
    <name evidence="1" type="ORF">HELRODRAFT_79630</name>
</gene>
<reference evidence="3" key="1">
    <citation type="submission" date="2012-12" db="EMBL/GenBank/DDBJ databases">
        <authorList>
            <person name="Hellsten U."/>
            <person name="Grimwood J."/>
            <person name="Chapman J.A."/>
            <person name="Shapiro H."/>
            <person name="Aerts A."/>
            <person name="Otillar R.P."/>
            <person name="Terry A.Y."/>
            <person name="Boore J.L."/>
            <person name="Simakov O."/>
            <person name="Marletaz F."/>
            <person name="Cho S.-J."/>
            <person name="Edsinger-Gonzales E."/>
            <person name="Havlak P."/>
            <person name="Kuo D.-H."/>
            <person name="Larsson T."/>
            <person name="Lv J."/>
            <person name="Arendt D."/>
            <person name="Savage R."/>
            <person name="Osoegawa K."/>
            <person name="de Jong P."/>
            <person name="Lindberg D.R."/>
            <person name="Seaver E.C."/>
            <person name="Weisblat D.A."/>
            <person name="Putnam N.H."/>
            <person name="Grigoriev I.V."/>
            <person name="Rokhsar D.S."/>
        </authorList>
    </citation>
    <scope>NUCLEOTIDE SEQUENCE</scope>
</reference>
<name>T1G3R5_HELRO</name>